<evidence type="ECO:0000256" key="9">
    <source>
        <dbReference type="SAM" id="Phobius"/>
    </source>
</evidence>
<keyword evidence="12" id="KW-1185">Reference proteome</keyword>
<evidence type="ECO:0000256" key="5">
    <source>
        <dbReference type="ARBA" id="ARBA00023008"/>
    </source>
</evidence>
<evidence type="ECO:0000256" key="3">
    <source>
        <dbReference type="ARBA" id="ARBA00022723"/>
    </source>
</evidence>
<keyword evidence="5 7" id="KW-0186">Copper</keyword>
<dbReference type="InterPro" id="IPR008972">
    <property type="entry name" value="Cupredoxin"/>
</dbReference>
<keyword evidence="4" id="KW-0249">Electron transport</keyword>
<dbReference type="NCBIfam" id="TIGR03102">
    <property type="entry name" value="halo_cynanin"/>
    <property type="match status" value="1"/>
</dbReference>
<feature type="binding site" evidence="7">
    <location>
        <position position="317"/>
    </location>
    <ligand>
        <name>Cu cation</name>
        <dbReference type="ChEBI" id="CHEBI:23378"/>
    </ligand>
</feature>
<dbReference type="CDD" id="cd04220">
    <property type="entry name" value="Halocyanin"/>
    <property type="match status" value="1"/>
</dbReference>
<organism evidence="11 12">
    <name type="scientific">Halolamina pelagica</name>
    <dbReference type="NCBI Taxonomy" id="699431"/>
    <lineage>
        <taxon>Archaea</taxon>
        <taxon>Methanobacteriati</taxon>
        <taxon>Methanobacteriota</taxon>
        <taxon>Stenosarchaea group</taxon>
        <taxon>Halobacteria</taxon>
        <taxon>Halobacteriales</taxon>
        <taxon>Haloferacaceae</taxon>
    </lineage>
</organism>
<dbReference type="InterPro" id="IPR002429">
    <property type="entry name" value="CcO_II-like_C"/>
</dbReference>
<feature type="binding site" evidence="7">
    <location>
        <position position="322"/>
    </location>
    <ligand>
        <name>Cu cation</name>
        <dbReference type="ChEBI" id="CHEBI:23378"/>
    </ligand>
</feature>
<dbReference type="SUPFAM" id="SSF49503">
    <property type="entry name" value="Cupredoxins"/>
    <property type="match status" value="2"/>
</dbReference>
<feature type="transmembrane region" description="Helical" evidence="9">
    <location>
        <begin position="23"/>
        <end position="42"/>
    </location>
</feature>
<protein>
    <submittedName>
        <fullName evidence="11">Halocyanin domain-containing protein</fullName>
    </submittedName>
</protein>
<dbReference type="RefSeq" id="WP_074875535.1">
    <property type="nucleotide sequence ID" value="NZ_FOXI01000002.1"/>
</dbReference>
<comment type="subcellular location">
    <subcellularLocation>
        <location evidence="1">Membrane</location>
    </subcellularLocation>
</comment>
<keyword evidence="2" id="KW-0813">Transport</keyword>
<dbReference type="InterPro" id="IPR001505">
    <property type="entry name" value="Copper_CuA"/>
</dbReference>
<dbReference type="EMBL" id="FOXI01000002">
    <property type="protein sequence ID" value="SFP22711.1"/>
    <property type="molecule type" value="Genomic_DNA"/>
</dbReference>
<reference evidence="12" key="1">
    <citation type="submission" date="2016-10" db="EMBL/GenBank/DDBJ databases">
        <authorList>
            <person name="Varghese N."/>
            <person name="Submissions S."/>
        </authorList>
    </citation>
    <scope>NUCLEOTIDE SEQUENCE [LARGE SCALE GENOMIC DNA]</scope>
    <source>
        <strain evidence="12">CGMCC 1.10329</strain>
    </source>
</reference>
<keyword evidence="9" id="KW-1133">Transmembrane helix</keyword>
<keyword evidence="6 9" id="KW-0472">Membrane</keyword>
<dbReference type="PRINTS" id="PR00157">
    <property type="entry name" value="PLASTOCYANIN"/>
</dbReference>
<dbReference type="PANTHER" id="PTHR34192">
    <property type="entry name" value="PLASTOCYANIN MAJOR ISOFORM, CHLOROPLASTIC-RELATED"/>
    <property type="match status" value="1"/>
</dbReference>
<feature type="domain" description="Cytochrome oxidase subunit II copper A binding" evidence="10">
    <location>
        <begin position="86"/>
        <end position="194"/>
    </location>
</feature>
<dbReference type="PROSITE" id="PS00196">
    <property type="entry name" value="COPPER_BLUE"/>
    <property type="match status" value="1"/>
</dbReference>
<evidence type="ECO:0000313" key="12">
    <source>
        <dbReference type="Proteomes" id="UP000183769"/>
    </source>
</evidence>
<evidence type="ECO:0000256" key="6">
    <source>
        <dbReference type="ARBA" id="ARBA00023136"/>
    </source>
</evidence>
<dbReference type="InterPro" id="IPR017533">
    <property type="entry name" value="Halocyanin"/>
</dbReference>
<feature type="region of interest" description="Disordered" evidence="8">
    <location>
        <begin position="187"/>
        <end position="212"/>
    </location>
</feature>
<evidence type="ECO:0000256" key="2">
    <source>
        <dbReference type="ARBA" id="ARBA00022448"/>
    </source>
</evidence>
<evidence type="ECO:0000256" key="4">
    <source>
        <dbReference type="ARBA" id="ARBA00022982"/>
    </source>
</evidence>
<feature type="binding site" evidence="7">
    <location>
        <position position="314"/>
    </location>
    <ligand>
        <name>Cu cation</name>
        <dbReference type="ChEBI" id="CHEBI:23378"/>
    </ligand>
</feature>
<feature type="compositionally biased region" description="Gly residues" evidence="8">
    <location>
        <begin position="195"/>
        <end position="207"/>
    </location>
</feature>
<keyword evidence="9" id="KW-0812">Transmembrane</keyword>
<evidence type="ECO:0000259" key="10">
    <source>
        <dbReference type="PROSITE" id="PS50857"/>
    </source>
</evidence>
<dbReference type="GO" id="GO:0005507">
    <property type="term" value="F:copper ion binding"/>
    <property type="evidence" value="ECO:0007669"/>
    <property type="project" value="InterPro"/>
</dbReference>
<proteinExistence type="predicted"/>
<name>A0A1I5NN92_9EURY</name>
<feature type="binding site" evidence="7">
    <location>
        <position position="274"/>
    </location>
    <ligand>
        <name>Cu cation</name>
        <dbReference type="ChEBI" id="CHEBI:23378"/>
    </ligand>
</feature>
<dbReference type="InterPro" id="IPR002387">
    <property type="entry name" value="Plastocyanin"/>
</dbReference>
<sequence>MDSPLTSPDGDWWSEKINRRESIWLGISGVWALTLFGWMLGWTEFGEQNQTGQTYQVSTERLREKVQGYKRSAGTLTVDGEELLVPAGNDVYVGALQWGWDGLPAVLKPGETYRFHLGSYDVQHGFSVRNADNLSQQISLQILPGYEWVLEMSFDDPGTYHVVCNEFCGEGHRSMHGKFLVRDYDESAVSPPAEGGDGSSGDGGNADYGGWFTGDASGGATGNYDGTTVDETGSDQVTVTVGAEGNGGPYAFDPPAVSVSQGTTVTFEWASNTHNVLVDSQPDGADWAGHESIENEGFSFEHTFETGGVYKYYCEPHLGMGMKGVVEVV</sequence>
<dbReference type="PROSITE" id="PS00078">
    <property type="entry name" value="COX2"/>
    <property type="match status" value="1"/>
</dbReference>
<dbReference type="InterPro" id="IPR028871">
    <property type="entry name" value="BlueCu_1_BS"/>
</dbReference>
<evidence type="ECO:0000313" key="11">
    <source>
        <dbReference type="EMBL" id="SFP22711.1"/>
    </source>
</evidence>
<comment type="cofactor">
    <cofactor evidence="7">
        <name>Cu(2+)</name>
        <dbReference type="ChEBI" id="CHEBI:29036"/>
    </cofactor>
    <text evidence="7">The crystal structure with reduced Cu(1+) has also been determined.</text>
</comment>
<evidence type="ECO:0000256" key="8">
    <source>
        <dbReference type="SAM" id="MobiDB-lite"/>
    </source>
</evidence>
<dbReference type="PANTHER" id="PTHR34192:SF10">
    <property type="entry name" value="PLASTOCYANIN MAJOR ISOFORM, CHLOROPLASTIC-RELATED"/>
    <property type="match status" value="1"/>
</dbReference>
<evidence type="ECO:0000256" key="1">
    <source>
        <dbReference type="ARBA" id="ARBA00004370"/>
    </source>
</evidence>
<dbReference type="GO" id="GO:0016020">
    <property type="term" value="C:membrane"/>
    <property type="evidence" value="ECO:0007669"/>
    <property type="project" value="UniProtKB-SubCell"/>
</dbReference>
<evidence type="ECO:0000256" key="7">
    <source>
        <dbReference type="PIRSR" id="PIRSR602387-1"/>
    </source>
</evidence>
<dbReference type="Proteomes" id="UP000183769">
    <property type="component" value="Unassembled WGS sequence"/>
</dbReference>
<dbReference type="Gene3D" id="2.60.40.420">
    <property type="entry name" value="Cupredoxins - blue copper proteins"/>
    <property type="match status" value="2"/>
</dbReference>
<dbReference type="Pfam" id="PF00127">
    <property type="entry name" value="Copper-bind"/>
    <property type="match status" value="1"/>
</dbReference>
<dbReference type="InterPro" id="IPR000923">
    <property type="entry name" value="BlueCu_1"/>
</dbReference>
<dbReference type="GO" id="GO:0004129">
    <property type="term" value="F:cytochrome-c oxidase activity"/>
    <property type="evidence" value="ECO:0007669"/>
    <property type="project" value="InterPro"/>
</dbReference>
<keyword evidence="3 7" id="KW-0479">Metal-binding</keyword>
<accession>A0A1I5NN92</accession>
<dbReference type="PROSITE" id="PS50857">
    <property type="entry name" value="COX2_CUA"/>
    <property type="match status" value="1"/>
</dbReference>
<gene>
    <name evidence="11" type="ORF">SAMN05216277_10295</name>
</gene>
<dbReference type="AlphaFoldDB" id="A0A1I5NN92"/>